<keyword evidence="2" id="KW-0547">Nucleotide-binding</keyword>
<dbReference type="InterPro" id="IPR018149">
    <property type="entry name" value="Lys-tRNA-synth_II_C"/>
</dbReference>
<dbReference type="PRINTS" id="PR00982">
    <property type="entry name" value="TRNASYNTHLYS"/>
</dbReference>
<keyword evidence="1" id="KW-0436">Ligase</keyword>
<dbReference type="InterPro" id="IPR045864">
    <property type="entry name" value="aa-tRNA-synth_II/BPL/LPL"/>
</dbReference>
<dbReference type="Gene3D" id="3.30.930.10">
    <property type="entry name" value="Bira Bifunctional Protein, Domain 2"/>
    <property type="match status" value="1"/>
</dbReference>
<evidence type="ECO:0000256" key="3">
    <source>
        <dbReference type="ARBA" id="ARBA00022840"/>
    </source>
</evidence>
<dbReference type="InterPro" id="IPR044136">
    <property type="entry name" value="Lys-tRNA-ligase_II_N"/>
</dbReference>
<accession>A0AA40BIQ8</accession>
<gene>
    <name evidence="7" type="ORF">B0T26DRAFT_737342</name>
</gene>
<feature type="domain" description="Aminoacyl-transfer RNA synthetases class-II family profile" evidence="6">
    <location>
        <begin position="197"/>
        <end position="535"/>
    </location>
</feature>
<dbReference type="GO" id="GO:0005524">
    <property type="term" value="F:ATP binding"/>
    <property type="evidence" value="ECO:0007669"/>
    <property type="project" value="UniProtKB-KW"/>
</dbReference>
<keyword evidence="8" id="KW-1185">Reference proteome</keyword>
<dbReference type="PANTHER" id="PTHR42918:SF5">
    <property type="entry name" value="LYSINE--TRNA LIGASE, MITOCHONDRIAL"/>
    <property type="match status" value="1"/>
</dbReference>
<dbReference type="Proteomes" id="UP001172101">
    <property type="component" value="Unassembled WGS sequence"/>
</dbReference>
<dbReference type="PROSITE" id="PS50862">
    <property type="entry name" value="AA_TRNA_LIGASE_II"/>
    <property type="match status" value="1"/>
</dbReference>
<keyword evidence="3" id="KW-0067">ATP-binding</keyword>
<evidence type="ECO:0000256" key="2">
    <source>
        <dbReference type="ARBA" id="ARBA00022741"/>
    </source>
</evidence>
<dbReference type="Pfam" id="PF01336">
    <property type="entry name" value="tRNA_anti-codon"/>
    <property type="match status" value="1"/>
</dbReference>
<evidence type="ECO:0000256" key="1">
    <source>
        <dbReference type="ARBA" id="ARBA00022598"/>
    </source>
</evidence>
<evidence type="ECO:0000256" key="4">
    <source>
        <dbReference type="ARBA" id="ARBA00023146"/>
    </source>
</evidence>
<keyword evidence="4" id="KW-0030">Aminoacyl-tRNA synthetase</keyword>
<dbReference type="SUPFAM" id="SSF50249">
    <property type="entry name" value="Nucleic acid-binding proteins"/>
    <property type="match status" value="1"/>
</dbReference>
<dbReference type="AlphaFoldDB" id="A0AA40BIQ8"/>
<dbReference type="PANTHER" id="PTHR42918">
    <property type="entry name" value="LYSYL-TRNA SYNTHETASE"/>
    <property type="match status" value="1"/>
</dbReference>
<dbReference type="FunFam" id="3.30.930.10:FF:000094">
    <property type="entry name" value="Lysine--tRNA ligase, mitochondrial"/>
    <property type="match status" value="1"/>
</dbReference>
<protein>
    <recommendedName>
        <fullName evidence="5">Lysyl-tRNA synthetase</fullName>
    </recommendedName>
</protein>
<dbReference type="InterPro" id="IPR012340">
    <property type="entry name" value="NA-bd_OB-fold"/>
</dbReference>
<evidence type="ECO:0000256" key="5">
    <source>
        <dbReference type="ARBA" id="ARBA00030563"/>
    </source>
</evidence>
<evidence type="ECO:0000259" key="6">
    <source>
        <dbReference type="PROSITE" id="PS50862"/>
    </source>
</evidence>
<dbReference type="CDD" id="cd04322">
    <property type="entry name" value="LysRS_N"/>
    <property type="match status" value="1"/>
</dbReference>
<dbReference type="RefSeq" id="XP_060303705.1">
    <property type="nucleotide sequence ID" value="XM_060443433.1"/>
</dbReference>
<evidence type="ECO:0000313" key="7">
    <source>
        <dbReference type="EMBL" id="KAK0734828.1"/>
    </source>
</evidence>
<dbReference type="SUPFAM" id="SSF55681">
    <property type="entry name" value="Class II aaRS and biotin synthetases"/>
    <property type="match status" value="1"/>
</dbReference>
<organism evidence="7 8">
    <name type="scientific">Lasiosphaeria miniovina</name>
    <dbReference type="NCBI Taxonomy" id="1954250"/>
    <lineage>
        <taxon>Eukaryota</taxon>
        <taxon>Fungi</taxon>
        <taxon>Dikarya</taxon>
        <taxon>Ascomycota</taxon>
        <taxon>Pezizomycotina</taxon>
        <taxon>Sordariomycetes</taxon>
        <taxon>Sordariomycetidae</taxon>
        <taxon>Sordariales</taxon>
        <taxon>Lasiosphaeriaceae</taxon>
        <taxon>Lasiosphaeria</taxon>
    </lineage>
</organism>
<dbReference type="Gene3D" id="2.40.50.140">
    <property type="entry name" value="Nucleic acid-binding proteins"/>
    <property type="match status" value="1"/>
</dbReference>
<dbReference type="InterPro" id="IPR006195">
    <property type="entry name" value="aa-tRNA-synth_II"/>
</dbReference>
<dbReference type="InterPro" id="IPR004365">
    <property type="entry name" value="NA-bd_OB_tRNA"/>
</dbReference>
<dbReference type="GO" id="GO:0005739">
    <property type="term" value="C:mitochondrion"/>
    <property type="evidence" value="ECO:0007669"/>
    <property type="project" value="TreeGrafter"/>
</dbReference>
<comment type="caution">
    <text evidence="7">The sequence shown here is derived from an EMBL/GenBank/DDBJ whole genome shotgun (WGS) entry which is preliminary data.</text>
</comment>
<dbReference type="GO" id="GO:0004824">
    <property type="term" value="F:lysine-tRNA ligase activity"/>
    <property type="evidence" value="ECO:0007669"/>
    <property type="project" value="InterPro"/>
</dbReference>
<name>A0AA40BIQ8_9PEZI</name>
<dbReference type="GO" id="GO:0000049">
    <property type="term" value="F:tRNA binding"/>
    <property type="evidence" value="ECO:0007669"/>
    <property type="project" value="TreeGrafter"/>
</dbReference>
<sequence length="575" mass="64834">MRITTPSLSFLRPYAWRPLEGRNAAYLRFYHLARPQVDESNAPKYPRIRHDGVSMRIPTFREKYKHVETGAVAEEEVTLHGRVQWIRRAGSKLVFLNLKAEFEQVQGLCNFRKLESTGATLDRFKELSRLVKRGDIISVTGKATRTPTGELTIEATRLPELMSPTIAPLPFQLANEDTRIQLRHVDMLVNRKTIDTLRLRSYIIRHMRDFLDERGFLEFQTPILADHTEGAVARPFTIAGSDFPGRDLTLRIAPELWLKRLVVGGVDKVFELGPAFRNEGIDLTHNPEFTTCEFYNAYASLDDLIALTEDLIRGTAEHCQKLIATKLDSLPSIDVDAFRGPFKQMEFIPSLESSLGCRLPDLSSETALEDLVAILESEDIAVERPLPTLPQLLDRLSGLYMEPHSLKAPLFITNHPVCMSPLSKSFVCPKTGQAVSARTELFVLGRELANMYEEENDPAAQRLKFLDQAKHRVPLNPDDPVIIDESYIQALESGLPPTGGWGCGIERLVMLFSGASRISECLSFGNLKNVMGIRPPDAREQYHLNTENHGVQSHTVTQERKCQCADFNINPYVTA</sequence>
<dbReference type="GO" id="GO:0070154">
    <property type="term" value="P:mitochondrial lysyl-tRNA aminoacylation"/>
    <property type="evidence" value="ECO:0007669"/>
    <property type="project" value="TreeGrafter"/>
</dbReference>
<dbReference type="EMBL" id="JAUIRO010000001">
    <property type="protein sequence ID" value="KAK0734828.1"/>
    <property type="molecule type" value="Genomic_DNA"/>
</dbReference>
<dbReference type="Pfam" id="PF00152">
    <property type="entry name" value="tRNA-synt_2"/>
    <property type="match status" value="1"/>
</dbReference>
<proteinExistence type="predicted"/>
<evidence type="ECO:0000313" key="8">
    <source>
        <dbReference type="Proteomes" id="UP001172101"/>
    </source>
</evidence>
<dbReference type="InterPro" id="IPR004364">
    <property type="entry name" value="Aa-tRNA-synt_II"/>
</dbReference>
<dbReference type="GeneID" id="85326703"/>
<reference evidence="7" key="1">
    <citation type="submission" date="2023-06" db="EMBL/GenBank/DDBJ databases">
        <title>Genome-scale phylogeny and comparative genomics of the fungal order Sordariales.</title>
        <authorList>
            <consortium name="Lawrence Berkeley National Laboratory"/>
            <person name="Hensen N."/>
            <person name="Bonometti L."/>
            <person name="Westerberg I."/>
            <person name="Brannstrom I.O."/>
            <person name="Guillou S."/>
            <person name="Cros-Aarteil S."/>
            <person name="Calhoun S."/>
            <person name="Haridas S."/>
            <person name="Kuo A."/>
            <person name="Mondo S."/>
            <person name="Pangilinan J."/>
            <person name="Riley R."/>
            <person name="LaButti K."/>
            <person name="Andreopoulos B."/>
            <person name="Lipzen A."/>
            <person name="Chen C."/>
            <person name="Yanf M."/>
            <person name="Daum C."/>
            <person name="Ng V."/>
            <person name="Clum A."/>
            <person name="Steindorff A."/>
            <person name="Ohm R."/>
            <person name="Martin F."/>
            <person name="Silar P."/>
            <person name="Natvig D."/>
            <person name="Lalanne C."/>
            <person name="Gautier V."/>
            <person name="Ament-velasquez S.L."/>
            <person name="Kruys A."/>
            <person name="Hutchinson M.I."/>
            <person name="Powell A.J."/>
            <person name="Barry K."/>
            <person name="Miller A.N."/>
            <person name="Grigoriev I.V."/>
            <person name="Debuchy R."/>
            <person name="Gladieux P."/>
            <person name="Thoren M.H."/>
            <person name="Johannesson H."/>
        </authorList>
    </citation>
    <scope>NUCLEOTIDE SEQUENCE</scope>
    <source>
        <strain evidence="7">SMH2392-1A</strain>
    </source>
</reference>